<evidence type="ECO:0000256" key="6">
    <source>
        <dbReference type="RuleBase" id="RU363077"/>
    </source>
</evidence>
<reference evidence="8 9" key="1">
    <citation type="submission" date="2018-02" db="EMBL/GenBank/DDBJ databases">
        <title>Draft genome of wild Prunus yedoensis var. nudiflora.</title>
        <authorList>
            <person name="Baek S."/>
            <person name="Kim J.-H."/>
            <person name="Choi K."/>
            <person name="Kim G.-B."/>
            <person name="Cho A."/>
            <person name="Jang H."/>
            <person name="Shin C.-H."/>
            <person name="Yu H.-J."/>
            <person name="Mun J.-H."/>
        </authorList>
    </citation>
    <scope>NUCLEOTIDE SEQUENCE [LARGE SCALE GENOMIC DNA]</scope>
    <source>
        <strain evidence="9">cv. Jeju island</strain>
        <tissue evidence="8">Leaf</tissue>
    </source>
</reference>
<dbReference type="InterPro" id="IPR030184">
    <property type="entry name" value="WAT1-related"/>
</dbReference>
<dbReference type="InterPro" id="IPR000620">
    <property type="entry name" value="EamA_dom"/>
</dbReference>
<feature type="domain" description="EamA" evidence="7">
    <location>
        <begin position="148"/>
        <end position="285"/>
    </location>
</feature>
<feature type="transmembrane region" description="Helical" evidence="6">
    <location>
        <begin position="97"/>
        <end position="118"/>
    </location>
</feature>
<dbReference type="PANTHER" id="PTHR31218">
    <property type="entry name" value="WAT1-RELATED PROTEIN"/>
    <property type="match status" value="1"/>
</dbReference>
<evidence type="ECO:0000256" key="1">
    <source>
        <dbReference type="ARBA" id="ARBA00004141"/>
    </source>
</evidence>
<comment type="subcellular location">
    <subcellularLocation>
        <location evidence="1 6">Membrane</location>
        <topology evidence="1 6">Multi-pass membrane protein</topology>
    </subcellularLocation>
</comment>
<name>A0A314Z039_PRUYE</name>
<evidence type="ECO:0000256" key="4">
    <source>
        <dbReference type="ARBA" id="ARBA00022989"/>
    </source>
</evidence>
<comment type="caution">
    <text evidence="8">The sequence shown here is derived from an EMBL/GenBank/DDBJ whole genome shotgun (WGS) entry which is preliminary data.</text>
</comment>
<keyword evidence="4 6" id="KW-1133">Transmembrane helix</keyword>
<dbReference type="SUPFAM" id="SSF103481">
    <property type="entry name" value="Multidrug resistance efflux transporter EmrE"/>
    <property type="match status" value="1"/>
</dbReference>
<evidence type="ECO:0000256" key="3">
    <source>
        <dbReference type="ARBA" id="ARBA00022692"/>
    </source>
</evidence>
<feature type="transmembrane region" description="Helical" evidence="6">
    <location>
        <begin position="210"/>
        <end position="229"/>
    </location>
</feature>
<dbReference type="GO" id="GO:0016020">
    <property type="term" value="C:membrane"/>
    <property type="evidence" value="ECO:0007669"/>
    <property type="project" value="UniProtKB-SubCell"/>
</dbReference>
<protein>
    <recommendedName>
        <fullName evidence="6">WAT1-related protein</fullName>
    </recommendedName>
</protein>
<feature type="transmembrane region" description="Helical" evidence="6">
    <location>
        <begin position="146"/>
        <end position="165"/>
    </location>
</feature>
<evidence type="ECO:0000256" key="2">
    <source>
        <dbReference type="ARBA" id="ARBA00007635"/>
    </source>
</evidence>
<feature type="transmembrane region" description="Helical" evidence="6">
    <location>
        <begin position="7"/>
        <end position="26"/>
    </location>
</feature>
<comment type="similarity">
    <text evidence="2 6">Belongs to the drug/metabolite transporter (DMT) superfamily. Plant drug/metabolite exporter (P-DME) (TC 2.A.7.4) family.</text>
</comment>
<sequence length="333" mass="36921">MAGYGDYLPFLAMVLVQMSYAGMNIISKLAIESDMNPLVLVAYRQVFATLSIAPFAYWMEWKTRPRITMPILFQTFLCSLTGQESAKIKSKPGLSKVMGTVVCVSGAMLLSFYHGHIIGLGESKIHWTYAQRMGEQANSSSNGSSFVGPLCVIISTLGWAFWFIIQAKVGENFPAPYTSTTLMCLMASFECGIIAVIADHKVSAWSLKNPMWLISALYCGILGSALAFFLSSWSIQRKGPLYVSVFSPLLLIIVAISSWALLEEKLYLGTAIGSMLIVCGLYLVLWGKKKETEVEKPTKETDTTKADHAKEYERKDLELRLQVHSKSDRDIMG</sequence>
<proteinExistence type="inferred from homology"/>
<dbReference type="AlphaFoldDB" id="A0A314Z039"/>
<dbReference type="InterPro" id="IPR037185">
    <property type="entry name" value="EmrE-like"/>
</dbReference>
<gene>
    <name evidence="8" type="ORF">Pyn_05511</name>
</gene>
<dbReference type="EMBL" id="PJQY01000446">
    <property type="protein sequence ID" value="PQQ10924.1"/>
    <property type="molecule type" value="Genomic_DNA"/>
</dbReference>
<keyword evidence="9" id="KW-1185">Reference proteome</keyword>
<organism evidence="8 9">
    <name type="scientific">Prunus yedoensis var. nudiflora</name>
    <dbReference type="NCBI Taxonomy" id="2094558"/>
    <lineage>
        <taxon>Eukaryota</taxon>
        <taxon>Viridiplantae</taxon>
        <taxon>Streptophyta</taxon>
        <taxon>Embryophyta</taxon>
        <taxon>Tracheophyta</taxon>
        <taxon>Spermatophyta</taxon>
        <taxon>Magnoliopsida</taxon>
        <taxon>eudicotyledons</taxon>
        <taxon>Gunneridae</taxon>
        <taxon>Pentapetalae</taxon>
        <taxon>rosids</taxon>
        <taxon>fabids</taxon>
        <taxon>Rosales</taxon>
        <taxon>Rosaceae</taxon>
        <taxon>Amygdaloideae</taxon>
        <taxon>Amygdaleae</taxon>
        <taxon>Prunus</taxon>
    </lineage>
</organism>
<dbReference type="Pfam" id="PF00892">
    <property type="entry name" value="EamA"/>
    <property type="match status" value="1"/>
</dbReference>
<dbReference type="GO" id="GO:0022857">
    <property type="term" value="F:transmembrane transporter activity"/>
    <property type="evidence" value="ECO:0007669"/>
    <property type="project" value="InterPro"/>
</dbReference>
<evidence type="ECO:0000313" key="9">
    <source>
        <dbReference type="Proteomes" id="UP000250321"/>
    </source>
</evidence>
<keyword evidence="3 6" id="KW-0812">Transmembrane</keyword>
<keyword evidence="5 6" id="KW-0472">Membrane</keyword>
<feature type="transmembrane region" description="Helical" evidence="6">
    <location>
        <begin position="38"/>
        <end position="59"/>
    </location>
</feature>
<dbReference type="OrthoDB" id="1728340at2759"/>
<feature type="transmembrane region" description="Helical" evidence="6">
    <location>
        <begin position="177"/>
        <end position="198"/>
    </location>
</feature>
<accession>A0A314Z039</accession>
<feature type="transmembrane region" description="Helical" evidence="6">
    <location>
        <begin position="266"/>
        <end position="286"/>
    </location>
</feature>
<dbReference type="Proteomes" id="UP000250321">
    <property type="component" value="Unassembled WGS sequence"/>
</dbReference>
<dbReference type="STRING" id="2094558.A0A314Z039"/>
<evidence type="ECO:0000256" key="5">
    <source>
        <dbReference type="ARBA" id="ARBA00023136"/>
    </source>
</evidence>
<evidence type="ECO:0000259" key="7">
    <source>
        <dbReference type="Pfam" id="PF00892"/>
    </source>
</evidence>
<evidence type="ECO:0000313" key="8">
    <source>
        <dbReference type="EMBL" id="PQQ10924.1"/>
    </source>
</evidence>
<feature type="transmembrane region" description="Helical" evidence="6">
    <location>
        <begin position="241"/>
        <end position="260"/>
    </location>
</feature>